<comment type="caution">
    <text evidence="2">The sequence shown here is derived from an EMBL/GenBank/DDBJ whole genome shotgun (WGS) entry which is preliminary data.</text>
</comment>
<reference evidence="3" key="1">
    <citation type="journal article" date="2019" name="Int. J. Syst. Evol. Microbiol.">
        <title>The Global Catalogue of Microorganisms (GCM) 10K type strain sequencing project: providing services to taxonomists for standard genome sequencing and annotation.</title>
        <authorList>
            <consortium name="The Broad Institute Genomics Platform"/>
            <consortium name="The Broad Institute Genome Sequencing Center for Infectious Disease"/>
            <person name="Wu L."/>
            <person name="Ma J."/>
        </authorList>
    </citation>
    <scope>NUCLEOTIDE SEQUENCE [LARGE SCALE GENOMIC DNA]</scope>
    <source>
        <strain evidence="3">CCM 8925</strain>
    </source>
</reference>
<dbReference type="InterPro" id="IPR057006">
    <property type="entry name" value="Phage_TAC_19"/>
</dbReference>
<name>A0ABW3EEL7_9LACO</name>
<organism evidence="2 3">
    <name type="scientific">Loigolactobacillus binensis</name>
    <dbReference type="NCBI Taxonomy" id="2559922"/>
    <lineage>
        <taxon>Bacteria</taxon>
        <taxon>Bacillati</taxon>
        <taxon>Bacillota</taxon>
        <taxon>Bacilli</taxon>
        <taxon>Lactobacillales</taxon>
        <taxon>Lactobacillaceae</taxon>
        <taxon>Loigolactobacillus</taxon>
    </lineage>
</organism>
<dbReference type="NCBIfam" id="NF047360">
    <property type="entry name" value="tail_chap_PVL"/>
    <property type="match status" value="1"/>
</dbReference>
<keyword evidence="3" id="KW-1185">Reference proteome</keyword>
<sequence length="110" mass="12638">MTYKLELVIDHEKQEFSRNDPPMLKDMTQALILQRHQLEMYSDEGGPSDEHYKRNEKDLAEFAVKFWNGQFKTEQVVNGCTLASLDEINNAIGDSLGKKDTDSEEKTGKK</sequence>
<feature type="region of interest" description="Disordered" evidence="1">
    <location>
        <begin position="91"/>
        <end position="110"/>
    </location>
</feature>
<proteinExistence type="predicted"/>
<evidence type="ECO:0000256" key="1">
    <source>
        <dbReference type="SAM" id="MobiDB-lite"/>
    </source>
</evidence>
<dbReference type="RefSeq" id="WP_137637182.1">
    <property type="nucleotide sequence ID" value="NZ_BJDN01000006.1"/>
</dbReference>
<evidence type="ECO:0000313" key="3">
    <source>
        <dbReference type="Proteomes" id="UP001597104"/>
    </source>
</evidence>
<accession>A0ABW3EEL7</accession>
<evidence type="ECO:0000313" key="2">
    <source>
        <dbReference type="EMBL" id="MFD0897314.1"/>
    </source>
</evidence>
<feature type="compositionally biased region" description="Basic and acidic residues" evidence="1">
    <location>
        <begin position="96"/>
        <end position="110"/>
    </location>
</feature>
<dbReference type="EMBL" id="JBHTIO010000032">
    <property type="protein sequence ID" value="MFD0897314.1"/>
    <property type="molecule type" value="Genomic_DNA"/>
</dbReference>
<dbReference type="Pfam" id="PF23857">
    <property type="entry name" value="Phage_TAC_19"/>
    <property type="match status" value="1"/>
</dbReference>
<dbReference type="Proteomes" id="UP001597104">
    <property type="component" value="Unassembled WGS sequence"/>
</dbReference>
<protein>
    <submittedName>
        <fullName evidence="2">Phage tail assembly chaperone G</fullName>
    </submittedName>
</protein>
<gene>
    <name evidence="2" type="primary">gpG</name>
    <name evidence="2" type="ORF">ACFQZ7_06125</name>
</gene>